<proteinExistence type="predicted"/>
<reference evidence="2 3" key="1">
    <citation type="journal article" date="2016" name="Nat. Commun.">
        <title>Thousands of microbial genomes shed light on interconnected biogeochemical processes in an aquifer system.</title>
        <authorList>
            <person name="Anantharaman K."/>
            <person name="Brown C.T."/>
            <person name="Hug L.A."/>
            <person name="Sharon I."/>
            <person name="Castelle C.J."/>
            <person name="Probst A.J."/>
            <person name="Thomas B.C."/>
            <person name="Singh A."/>
            <person name="Wilkins M.J."/>
            <person name="Karaoz U."/>
            <person name="Brodie E.L."/>
            <person name="Williams K.H."/>
            <person name="Hubbard S.S."/>
            <person name="Banfield J.F."/>
        </authorList>
    </citation>
    <scope>NUCLEOTIDE SEQUENCE [LARGE SCALE GENOMIC DNA]</scope>
</reference>
<evidence type="ECO:0000313" key="3">
    <source>
        <dbReference type="Proteomes" id="UP000177501"/>
    </source>
</evidence>
<evidence type="ECO:0000256" key="1">
    <source>
        <dbReference type="SAM" id="Phobius"/>
    </source>
</evidence>
<dbReference type="STRING" id="1802514.A2955_00160"/>
<comment type="caution">
    <text evidence="2">The sequence shown here is derived from an EMBL/GenBank/DDBJ whole genome shotgun (WGS) entry which is preliminary data.</text>
</comment>
<dbReference type="Proteomes" id="UP000177501">
    <property type="component" value="Unassembled WGS sequence"/>
</dbReference>
<keyword evidence="1" id="KW-1133">Transmembrane helix</keyword>
<evidence type="ECO:0008006" key="4">
    <source>
        <dbReference type="Google" id="ProtNLM"/>
    </source>
</evidence>
<organism evidence="2 3">
    <name type="scientific">Candidatus Woesebacteria bacterium RIFCSPLOWO2_01_FULL_37_19</name>
    <dbReference type="NCBI Taxonomy" id="1802514"/>
    <lineage>
        <taxon>Bacteria</taxon>
        <taxon>Candidatus Woeseibacteriota</taxon>
    </lineage>
</organism>
<name>A0A1F8B2E9_9BACT</name>
<gene>
    <name evidence="2" type="ORF">A2955_00160</name>
</gene>
<dbReference type="EMBL" id="MGHA01000052">
    <property type="protein sequence ID" value="OGM57929.1"/>
    <property type="molecule type" value="Genomic_DNA"/>
</dbReference>
<sequence length="177" mass="20471">MAEKQESVQTPTFDPVPKIEPEKELFSWRAPARPFKKRGKEFWTKIIISASLFSVIVYLAEGAMPVILIIAVIFLFYIMSNVEPEEIGYKITNRGIKIADKLTDMALLNRFWFTKRLGAELLVFEILTIPGRLEVVINSKDQEKIRKVLSTYITEEEVPPTNTDRLASWFSKNFLRD</sequence>
<protein>
    <recommendedName>
        <fullName evidence="4">DUF5673 domain-containing protein</fullName>
    </recommendedName>
</protein>
<accession>A0A1F8B2E9</accession>
<feature type="transmembrane region" description="Helical" evidence="1">
    <location>
        <begin position="66"/>
        <end position="82"/>
    </location>
</feature>
<keyword evidence="1" id="KW-0812">Transmembrane</keyword>
<dbReference type="AlphaFoldDB" id="A0A1F8B2E9"/>
<keyword evidence="1" id="KW-0472">Membrane</keyword>
<evidence type="ECO:0000313" key="2">
    <source>
        <dbReference type="EMBL" id="OGM57929.1"/>
    </source>
</evidence>